<dbReference type="PANTHER" id="PTHR43611">
    <property type="entry name" value="ALPHA-D-GLUCOSE 1-PHOSPHATE PHOSPHATASE"/>
    <property type="match status" value="1"/>
</dbReference>
<dbReference type="Gene3D" id="1.10.150.240">
    <property type="entry name" value="Putative phosphatase, domain 2"/>
    <property type="match status" value="1"/>
</dbReference>
<protein>
    <submittedName>
        <fullName evidence="1">HAD family phosphatase</fullName>
    </submittedName>
</protein>
<dbReference type="PANTHER" id="PTHR43611:SF3">
    <property type="entry name" value="FLAVIN MONONUCLEOTIDE HYDROLASE 1, CHLOROPLATIC"/>
    <property type="match status" value="1"/>
</dbReference>
<dbReference type="CDD" id="cd02603">
    <property type="entry name" value="HAD_sEH-N_like"/>
    <property type="match status" value="1"/>
</dbReference>
<gene>
    <name evidence="1" type="ORF">ACFSFX_14080</name>
</gene>
<dbReference type="SUPFAM" id="SSF56784">
    <property type="entry name" value="HAD-like"/>
    <property type="match status" value="1"/>
</dbReference>
<dbReference type="NCBIfam" id="TIGR01509">
    <property type="entry name" value="HAD-SF-IA-v3"/>
    <property type="match status" value="1"/>
</dbReference>
<dbReference type="EMBL" id="JBHUGA010000060">
    <property type="protein sequence ID" value="MFD1847718.1"/>
    <property type="molecule type" value="Genomic_DNA"/>
</dbReference>
<dbReference type="RefSeq" id="WP_343880819.1">
    <property type="nucleotide sequence ID" value="NZ_BAAAIJ010000051.1"/>
</dbReference>
<proteinExistence type="predicted"/>
<dbReference type="InterPro" id="IPR023198">
    <property type="entry name" value="PGP-like_dom2"/>
</dbReference>
<reference evidence="2" key="1">
    <citation type="journal article" date="2019" name="Int. J. Syst. Evol. Microbiol.">
        <title>The Global Catalogue of Microorganisms (GCM) 10K type strain sequencing project: providing services to taxonomists for standard genome sequencing and annotation.</title>
        <authorList>
            <consortium name="The Broad Institute Genomics Platform"/>
            <consortium name="The Broad Institute Genome Sequencing Center for Infectious Disease"/>
            <person name="Wu L."/>
            <person name="Ma J."/>
        </authorList>
    </citation>
    <scope>NUCLEOTIDE SEQUENCE [LARGE SCALE GENOMIC DNA]</scope>
    <source>
        <strain evidence="2">JCM 11496</strain>
    </source>
</reference>
<comment type="caution">
    <text evidence="1">The sequence shown here is derived from an EMBL/GenBank/DDBJ whole genome shotgun (WGS) entry which is preliminary data.</text>
</comment>
<dbReference type="InterPro" id="IPR036412">
    <property type="entry name" value="HAD-like_sf"/>
</dbReference>
<evidence type="ECO:0000313" key="1">
    <source>
        <dbReference type="EMBL" id="MFD1847718.1"/>
    </source>
</evidence>
<sequence length="198" mass="22370">MGKTQWYLFDYGMVISNAPTPEDWLNLEDAAGAQLMDPGSPYWQHRLDFDAGLKTSVEYWSLVTGRDVTESRTDLLDTLDANQWSHFNLETLDVLEELSSQGARLALLSNMPAPMVARFEQAAWTGYFTKRYFSSALQLVKPQREIFDHVLRDLGAEPHEVTFVDDAPVNIAAAQELGIDALLHQPGIDLQRELFAPR</sequence>
<dbReference type="Pfam" id="PF00702">
    <property type="entry name" value="Hydrolase"/>
    <property type="match status" value="1"/>
</dbReference>
<dbReference type="InterPro" id="IPR006439">
    <property type="entry name" value="HAD-SF_hydro_IA"/>
</dbReference>
<dbReference type="Gene3D" id="3.40.50.1000">
    <property type="entry name" value="HAD superfamily/HAD-like"/>
    <property type="match status" value="1"/>
</dbReference>
<dbReference type="InterPro" id="IPR023214">
    <property type="entry name" value="HAD_sf"/>
</dbReference>
<accession>A0ABW4QAI0</accession>
<organism evidence="1 2">
    <name type="scientific">Arthrobacter flavus</name>
    <dbReference type="NCBI Taxonomy" id="95172"/>
    <lineage>
        <taxon>Bacteria</taxon>
        <taxon>Bacillati</taxon>
        <taxon>Actinomycetota</taxon>
        <taxon>Actinomycetes</taxon>
        <taxon>Micrococcales</taxon>
        <taxon>Micrococcaceae</taxon>
        <taxon>Arthrobacter</taxon>
    </lineage>
</organism>
<name>A0ABW4QAI0_9MICC</name>
<keyword evidence="2" id="KW-1185">Reference proteome</keyword>
<evidence type="ECO:0000313" key="2">
    <source>
        <dbReference type="Proteomes" id="UP001597307"/>
    </source>
</evidence>
<dbReference type="Proteomes" id="UP001597307">
    <property type="component" value="Unassembled WGS sequence"/>
</dbReference>